<dbReference type="Proteomes" id="UP001564657">
    <property type="component" value="Unassembled WGS sequence"/>
</dbReference>
<keyword evidence="1" id="KW-0812">Transmembrane</keyword>
<feature type="transmembrane region" description="Helical" evidence="1">
    <location>
        <begin position="92"/>
        <end position="116"/>
    </location>
</feature>
<proteinExistence type="predicted"/>
<keyword evidence="3" id="KW-1185">Reference proteome</keyword>
<evidence type="ECO:0000256" key="1">
    <source>
        <dbReference type="SAM" id="Phobius"/>
    </source>
</evidence>
<feature type="transmembrane region" description="Helical" evidence="1">
    <location>
        <begin position="136"/>
        <end position="161"/>
    </location>
</feature>
<keyword evidence="1" id="KW-1133">Transmembrane helix</keyword>
<feature type="transmembrane region" description="Helical" evidence="1">
    <location>
        <begin position="21"/>
        <end position="41"/>
    </location>
</feature>
<protein>
    <submittedName>
        <fullName evidence="2">Uncharacterized protein</fullName>
    </submittedName>
</protein>
<feature type="transmembrane region" description="Helical" evidence="1">
    <location>
        <begin position="53"/>
        <end position="71"/>
    </location>
</feature>
<keyword evidence="1" id="KW-0472">Membrane</keyword>
<reference evidence="2 3" key="1">
    <citation type="submission" date="2024-08" db="EMBL/GenBank/DDBJ databases">
        <title>Clostridium lapicellarii sp. nov., and Clostridium renhuaiense sp. nov., two species isolated from the mud in a fermentation cellar used for producing sauce-flavour Chinese liquors.</title>
        <authorList>
            <person name="Yang F."/>
            <person name="Wang H."/>
            <person name="Chen L.Q."/>
            <person name="Zhou N."/>
            <person name="Lu J.J."/>
            <person name="Pu X.X."/>
            <person name="Wan B."/>
            <person name="Wang L."/>
            <person name="Liu S.J."/>
        </authorList>
    </citation>
    <scope>NUCLEOTIDE SEQUENCE [LARGE SCALE GENOMIC DNA]</scope>
    <source>
        <strain evidence="2 3">MT-5</strain>
    </source>
</reference>
<gene>
    <name evidence="2" type="ORF">AB8U03_07185</name>
</gene>
<comment type="caution">
    <text evidence="2">The sequence shown here is derived from an EMBL/GenBank/DDBJ whole genome shotgun (WGS) entry which is preliminary data.</text>
</comment>
<sequence>MNYYCEEWNRMKIKGKIKFILDIKNLMLAFIFIFIFLVVKIFTLKQFYLLKEFIFYIVYMAVAFSILLIISQSIKWNLYEKFFNGNFSKKSFIIKLSEIILGILSLWIPLGIFYSIFAIAPNSYIVKNLSFTLNYIVYFTAYIIVNCIFWISIGFILEFLINIKAIGFLNPLIKGKNKIYILIDKRNIF</sequence>
<accession>A0ABV4BPK2</accession>
<organism evidence="2 3">
    <name type="scientific">Clostridium moutaii</name>
    <dbReference type="NCBI Taxonomy" id="3240932"/>
    <lineage>
        <taxon>Bacteria</taxon>
        <taxon>Bacillati</taxon>
        <taxon>Bacillota</taxon>
        <taxon>Clostridia</taxon>
        <taxon>Eubacteriales</taxon>
        <taxon>Clostridiaceae</taxon>
        <taxon>Clostridium</taxon>
    </lineage>
</organism>
<dbReference type="EMBL" id="JBGEWD010000005">
    <property type="protein sequence ID" value="MEY7999982.1"/>
    <property type="molecule type" value="Genomic_DNA"/>
</dbReference>
<evidence type="ECO:0000313" key="3">
    <source>
        <dbReference type="Proteomes" id="UP001564657"/>
    </source>
</evidence>
<name>A0ABV4BPK2_9CLOT</name>
<dbReference type="RefSeq" id="WP_369703870.1">
    <property type="nucleotide sequence ID" value="NZ_JBGEWD010000005.1"/>
</dbReference>
<evidence type="ECO:0000313" key="2">
    <source>
        <dbReference type="EMBL" id="MEY7999982.1"/>
    </source>
</evidence>